<organism evidence="2 3">
    <name type="scientific">Pleionea litopenaei</name>
    <dbReference type="NCBI Taxonomy" id="3070815"/>
    <lineage>
        <taxon>Bacteria</taxon>
        <taxon>Pseudomonadati</taxon>
        <taxon>Pseudomonadota</taxon>
        <taxon>Gammaproteobacteria</taxon>
        <taxon>Oceanospirillales</taxon>
        <taxon>Pleioneaceae</taxon>
        <taxon>Pleionea</taxon>
    </lineage>
</organism>
<feature type="transmembrane region" description="Helical" evidence="1">
    <location>
        <begin position="7"/>
        <end position="28"/>
    </location>
</feature>
<reference evidence="2 3" key="1">
    <citation type="submission" date="2023-08" db="EMBL/GenBank/DDBJ databases">
        <title>Pleionea litopenaei sp. nov., isolated from stomach of juvenile Litopenaeus vannamei.</title>
        <authorList>
            <person name="Rho A.M."/>
            <person name="Hwang C.Y."/>
        </authorList>
    </citation>
    <scope>NUCLEOTIDE SEQUENCE [LARGE SCALE GENOMIC DNA]</scope>
    <source>
        <strain evidence="2 3">HL-JVS1</strain>
    </source>
</reference>
<keyword evidence="1" id="KW-0812">Transmembrane</keyword>
<feature type="transmembrane region" description="Helical" evidence="1">
    <location>
        <begin position="34"/>
        <end position="50"/>
    </location>
</feature>
<evidence type="ECO:0000256" key="1">
    <source>
        <dbReference type="SAM" id="Phobius"/>
    </source>
</evidence>
<evidence type="ECO:0000313" key="3">
    <source>
        <dbReference type="Proteomes" id="UP001239782"/>
    </source>
</evidence>
<keyword evidence="1" id="KW-0472">Membrane</keyword>
<keyword evidence="1" id="KW-1133">Transmembrane helix</keyword>
<dbReference type="Proteomes" id="UP001239782">
    <property type="component" value="Chromosome"/>
</dbReference>
<dbReference type="RefSeq" id="WP_309201485.1">
    <property type="nucleotide sequence ID" value="NZ_CP133548.1"/>
</dbReference>
<evidence type="ECO:0000313" key="2">
    <source>
        <dbReference type="EMBL" id="WMS86333.1"/>
    </source>
</evidence>
<name>A0AA51X5S5_9GAMM</name>
<accession>A0AA51X5S5</accession>
<dbReference type="KEGG" id="plei:Q9312_14005"/>
<dbReference type="AlphaFoldDB" id="A0AA51X5S5"/>
<dbReference type="PROSITE" id="PS51257">
    <property type="entry name" value="PROKAR_LIPOPROTEIN"/>
    <property type="match status" value="1"/>
</dbReference>
<proteinExistence type="predicted"/>
<gene>
    <name evidence="2" type="ORF">Q9312_14005</name>
</gene>
<keyword evidence="3" id="KW-1185">Reference proteome</keyword>
<sequence length="58" mass="6427">MTVNQLKLIAAFLFIIAACLLTGLMANWLPAEHWHGAIGLCLLIVGVVILKKQFQRHS</sequence>
<protein>
    <submittedName>
        <fullName evidence="2">Uncharacterized protein</fullName>
    </submittedName>
</protein>
<dbReference type="EMBL" id="CP133548">
    <property type="protein sequence ID" value="WMS86333.1"/>
    <property type="molecule type" value="Genomic_DNA"/>
</dbReference>